<proteinExistence type="predicted"/>
<organism evidence="1 2">
    <name type="scientific">Legionella sainthelensi</name>
    <dbReference type="NCBI Taxonomy" id="28087"/>
    <lineage>
        <taxon>Bacteria</taxon>
        <taxon>Pseudomonadati</taxon>
        <taxon>Pseudomonadota</taxon>
        <taxon>Gammaproteobacteria</taxon>
        <taxon>Legionellales</taxon>
        <taxon>Legionellaceae</taxon>
        <taxon>Legionella</taxon>
    </lineage>
</organism>
<dbReference type="PANTHER" id="PTHR36932:SF1">
    <property type="entry name" value="CAPSULAR POLYSACCHARIDE BIOSYNTHESIS PROTEIN"/>
    <property type="match status" value="1"/>
</dbReference>
<dbReference type="InterPro" id="IPR042099">
    <property type="entry name" value="ANL_N_sf"/>
</dbReference>
<name>A0A0W0YE03_9GAMM</name>
<dbReference type="RefSeq" id="WP_027269556.1">
    <property type="nucleotide sequence ID" value="NZ_CAAAJE010000001.1"/>
</dbReference>
<accession>A0A0W0YE03</accession>
<comment type="caution">
    <text evidence="1">The sequence shown here is derived from an EMBL/GenBank/DDBJ whole genome shotgun (WGS) entry which is preliminary data.</text>
</comment>
<gene>
    <name evidence="1" type="ORF">Lsai_2675</name>
</gene>
<dbReference type="eggNOG" id="COG1541">
    <property type="taxonomic scope" value="Bacteria"/>
</dbReference>
<dbReference type="InterPro" id="IPR053158">
    <property type="entry name" value="CapK_Type1_Caps_Biosynth"/>
</dbReference>
<dbReference type="EMBL" id="LNYV01000036">
    <property type="protein sequence ID" value="KTD55083.1"/>
    <property type="molecule type" value="Genomic_DNA"/>
</dbReference>
<dbReference type="PANTHER" id="PTHR36932">
    <property type="entry name" value="CAPSULAR POLYSACCHARIDE BIOSYNTHESIS PROTEIN"/>
    <property type="match status" value="1"/>
</dbReference>
<evidence type="ECO:0000313" key="2">
    <source>
        <dbReference type="Proteomes" id="UP000054621"/>
    </source>
</evidence>
<dbReference type="Proteomes" id="UP000054621">
    <property type="component" value="Unassembled WGS sequence"/>
</dbReference>
<sequence>MSLFDFIRRLNRTLTLHSTLYRFRDTEQMTIQQTSDMLAKYQEYQDALFCSAETLQQIRDEQLRKLLIHAKLNSPWYQKALAHIDVENFTEARLNEIPIMDKMTFMKNWDSIVTDRKLSLTLVEKHIAKMRRQNNLLYLHDRYHVLASGGSSGTRGVFIYDWEEWNKYYLYIIRHPLYNHDRSQVLIDPAQKTTIAQVIVTNTVYAIYSLSLTYKFDNIKTHYFPITLPLNQIIAHLNTTQADILQGTPSTIHKLCLEALKEHLLIQPKVICVGGEPLYKPIRELIKKVWPNVFVFNTYGTSEGLFGMNCCADSEVMHLNDDACIVEPVDELNRPVRKEVIPYRLYFTNLYNYTLPIIRYEVSDQLFFLDKKCPCGIQHQLIAEPQGRPEFDFIYPGNIFVHHLIFVTPLLHEKNIREYQVIQTKNGVDIKILTTGYVNKIQLQNHIGTQLSNLGIIKPRVKLIEVSEFEYLPSGKLRRFLKLNSS</sequence>
<protein>
    <submittedName>
        <fullName evidence="1">Coenzyme F390 synthetase</fullName>
    </submittedName>
</protein>
<evidence type="ECO:0000313" key="1">
    <source>
        <dbReference type="EMBL" id="KTD55083.1"/>
    </source>
</evidence>
<reference evidence="1 2" key="1">
    <citation type="submission" date="2015-11" db="EMBL/GenBank/DDBJ databases">
        <title>Genomic analysis of 38 Legionella species identifies large and diverse effector repertoires.</title>
        <authorList>
            <person name="Burstein D."/>
            <person name="Amaro F."/>
            <person name="Zusman T."/>
            <person name="Lifshitz Z."/>
            <person name="Cohen O."/>
            <person name="Gilbert J.A."/>
            <person name="Pupko T."/>
            <person name="Shuman H.A."/>
            <person name="Segal G."/>
        </authorList>
    </citation>
    <scope>NUCLEOTIDE SEQUENCE [LARGE SCALE GENOMIC DNA]</scope>
    <source>
        <strain evidence="1 2">Mt.St.Helens-4</strain>
    </source>
</reference>
<dbReference type="SUPFAM" id="SSF56801">
    <property type="entry name" value="Acetyl-CoA synthetase-like"/>
    <property type="match status" value="1"/>
</dbReference>
<dbReference type="Gene3D" id="3.40.50.12780">
    <property type="entry name" value="N-terminal domain of ligase-like"/>
    <property type="match status" value="1"/>
</dbReference>
<dbReference type="PATRIC" id="fig|28087.4.peg.2874"/>
<dbReference type="STRING" id="28087.Lsai_2675"/>
<dbReference type="OrthoDB" id="580775at2"/>
<dbReference type="AlphaFoldDB" id="A0A0W0YE03"/>